<gene>
    <name evidence="1" type="ORF">L2E82_00281</name>
</gene>
<accession>A0ACB9GXQ9</accession>
<evidence type="ECO:0000313" key="2">
    <source>
        <dbReference type="Proteomes" id="UP001055811"/>
    </source>
</evidence>
<keyword evidence="2" id="KW-1185">Reference proteome</keyword>
<organism evidence="1 2">
    <name type="scientific">Cichorium intybus</name>
    <name type="common">Chicory</name>
    <dbReference type="NCBI Taxonomy" id="13427"/>
    <lineage>
        <taxon>Eukaryota</taxon>
        <taxon>Viridiplantae</taxon>
        <taxon>Streptophyta</taxon>
        <taxon>Embryophyta</taxon>
        <taxon>Tracheophyta</taxon>
        <taxon>Spermatophyta</taxon>
        <taxon>Magnoliopsida</taxon>
        <taxon>eudicotyledons</taxon>
        <taxon>Gunneridae</taxon>
        <taxon>Pentapetalae</taxon>
        <taxon>asterids</taxon>
        <taxon>campanulids</taxon>
        <taxon>Asterales</taxon>
        <taxon>Asteraceae</taxon>
        <taxon>Cichorioideae</taxon>
        <taxon>Cichorieae</taxon>
        <taxon>Cichoriinae</taxon>
        <taxon>Cichorium</taxon>
    </lineage>
</organism>
<reference evidence="2" key="1">
    <citation type="journal article" date="2022" name="Mol. Ecol. Resour.">
        <title>The genomes of chicory, endive, great burdock and yacon provide insights into Asteraceae palaeo-polyploidization history and plant inulin production.</title>
        <authorList>
            <person name="Fan W."/>
            <person name="Wang S."/>
            <person name="Wang H."/>
            <person name="Wang A."/>
            <person name="Jiang F."/>
            <person name="Liu H."/>
            <person name="Zhao H."/>
            <person name="Xu D."/>
            <person name="Zhang Y."/>
        </authorList>
    </citation>
    <scope>NUCLEOTIDE SEQUENCE [LARGE SCALE GENOMIC DNA]</scope>
    <source>
        <strain evidence="2">cv. Punajuju</strain>
    </source>
</reference>
<dbReference type="EMBL" id="CM042009">
    <property type="protein sequence ID" value="KAI3787826.1"/>
    <property type="molecule type" value="Genomic_DNA"/>
</dbReference>
<name>A0ACB9GXQ9_CICIN</name>
<protein>
    <submittedName>
        <fullName evidence="1">Uncharacterized protein</fullName>
    </submittedName>
</protein>
<reference evidence="1 2" key="2">
    <citation type="journal article" date="2022" name="Mol. Ecol. Resour.">
        <title>The genomes of chicory, endive, great burdock and yacon provide insights into Asteraceae paleo-polyploidization history and plant inulin production.</title>
        <authorList>
            <person name="Fan W."/>
            <person name="Wang S."/>
            <person name="Wang H."/>
            <person name="Wang A."/>
            <person name="Jiang F."/>
            <person name="Liu H."/>
            <person name="Zhao H."/>
            <person name="Xu D."/>
            <person name="Zhang Y."/>
        </authorList>
    </citation>
    <scope>NUCLEOTIDE SEQUENCE [LARGE SCALE GENOMIC DNA]</scope>
    <source>
        <strain evidence="2">cv. Punajuju</strain>
        <tissue evidence="1">Leaves</tissue>
    </source>
</reference>
<dbReference type="Proteomes" id="UP001055811">
    <property type="component" value="Linkage Group LG01"/>
</dbReference>
<evidence type="ECO:0000313" key="1">
    <source>
        <dbReference type="EMBL" id="KAI3787826.1"/>
    </source>
</evidence>
<proteinExistence type="predicted"/>
<sequence length="484" mass="53506">MPKTSRVSYQPQVLVDIRAPPAISSDSESDSHPPIAASDDNRSPPPSILPASPIDLLNPSNSSVDEPAGIVFRLLIFVDNAIAAEVRFDYRVDQIQLPKHITDSNDNEECKWGSYAKGALYALQRGGNHLKQVGIAYLLALESANNLNISPTENIEYDRLIENEFLGLKNGILDQSTVLLSSYGCLTFMDCKVLTVSGDKTANIWTISEDFNETVSKTLLSHLGTYQVAKWNGTKVSLKILDKDSYSDPKSINAFKHELTLLEKVKHPNVVQFVGAVTQNIPMMIVSEYHARGGLTSYLQKKGRLSPSKAVRFALDIGRKKRMHAASIIVLLDSNFHHAVLETVARVKSKKNDTKDDKTFQLHHVFTMDNDNRAEERPTLIDRKDNIFIISNFKSKYPMLQLDLRLISDVVVVIVSTTCGGIAFAYAGQPVITGYFLAGSVVGPGGLDVVSELVQVETVAQFGVIFLLFALGLEFSMVKEYFLL</sequence>
<comment type="caution">
    <text evidence="1">The sequence shown here is derived from an EMBL/GenBank/DDBJ whole genome shotgun (WGS) entry which is preliminary data.</text>
</comment>